<dbReference type="Proteomes" id="UP000483820">
    <property type="component" value="Chromosome IV"/>
</dbReference>
<proteinExistence type="predicted"/>
<evidence type="ECO:0000313" key="3">
    <source>
        <dbReference type="EMBL" id="KAF1759425.1"/>
    </source>
</evidence>
<name>A0A6A5GY07_CAERE</name>
<dbReference type="RefSeq" id="XP_053585970.1">
    <property type="nucleotide sequence ID" value="XM_053731198.1"/>
</dbReference>
<dbReference type="AlphaFoldDB" id="A0A6A5GY07"/>
<organism evidence="3 4">
    <name type="scientific">Caenorhabditis remanei</name>
    <name type="common">Caenorhabditis vulgaris</name>
    <dbReference type="NCBI Taxonomy" id="31234"/>
    <lineage>
        <taxon>Eukaryota</taxon>
        <taxon>Metazoa</taxon>
        <taxon>Ecdysozoa</taxon>
        <taxon>Nematoda</taxon>
        <taxon>Chromadorea</taxon>
        <taxon>Rhabditida</taxon>
        <taxon>Rhabditina</taxon>
        <taxon>Rhabditomorpha</taxon>
        <taxon>Rhabditoidea</taxon>
        <taxon>Rhabditidae</taxon>
        <taxon>Peloderinae</taxon>
        <taxon>Caenorhabditis</taxon>
    </lineage>
</organism>
<dbReference type="KEGG" id="crq:GCK72_015892"/>
<dbReference type="CTD" id="9806088"/>
<feature type="compositionally biased region" description="Basic and acidic residues" evidence="2">
    <location>
        <begin position="177"/>
        <end position="190"/>
    </location>
</feature>
<comment type="caution">
    <text evidence="3">The sequence shown here is derived from an EMBL/GenBank/DDBJ whole genome shotgun (WGS) entry which is preliminary data.</text>
</comment>
<accession>A0A6A5GY07</accession>
<keyword evidence="1" id="KW-0175">Coiled coil</keyword>
<dbReference type="EMBL" id="WUAV01000004">
    <property type="protein sequence ID" value="KAF1759425.1"/>
    <property type="molecule type" value="Genomic_DNA"/>
</dbReference>
<evidence type="ECO:0000256" key="2">
    <source>
        <dbReference type="SAM" id="MobiDB-lite"/>
    </source>
</evidence>
<protein>
    <submittedName>
        <fullName evidence="3">Uncharacterized protein</fullName>
    </submittedName>
</protein>
<reference evidence="3 4" key="1">
    <citation type="submission" date="2019-12" db="EMBL/GenBank/DDBJ databases">
        <title>Chromosome-level assembly of the Caenorhabditis remanei genome.</title>
        <authorList>
            <person name="Teterina A.A."/>
            <person name="Willis J.H."/>
            <person name="Phillips P.C."/>
        </authorList>
    </citation>
    <scope>NUCLEOTIDE SEQUENCE [LARGE SCALE GENOMIC DNA]</scope>
    <source>
        <strain evidence="3 4">PX506</strain>
        <tissue evidence="3">Whole organism</tissue>
    </source>
</reference>
<evidence type="ECO:0000256" key="1">
    <source>
        <dbReference type="SAM" id="Coils"/>
    </source>
</evidence>
<feature type="region of interest" description="Disordered" evidence="2">
    <location>
        <begin position="170"/>
        <end position="190"/>
    </location>
</feature>
<gene>
    <name evidence="3" type="ORF">GCK72_015892</name>
</gene>
<sequence length="407" mass="47107">MSECRHHHLSASDRAMRMKEMTWIMGAGLTYSTLFEESPLYNGDVEPNQHSHSLIVLGVGDSSIIGFRVTMNFQDRSSLLQNQVNELFAMFQAARSNVKRAQLNYDKVKAVGSQNAELHYAKMPKSKNLEIQTLRSKVTPDQKEISLNLQEQHAKVLIDKDMEIQTLKTQLAASQEESSRKEEELQKYRSKEHSDDRVIHYLNTCLILEEQQHSEKIKVLQEQHFKQIEGKDLELQTLKIQQVQHVKELNDKDLAIQDLTIRLSGAKQQTVDKIMELINEKDRHSQVIQKFREESLLAERRLESVRMMLKGNLRQKMKEVDLELTQLRTRLNKLYLELQEAKKSQEALMARLAAKDRKMKYLAEQLEAKDSEIQNLNEMIQGGDEVSVNLVAKDADLKCIRNGQSKK</sequence>
<feature type="coiled-coil region" evidence="1">
    <location>
        <begin position="274"/>
        <end position="379"/>
    </location>
</feature>
<evidence type="ECO:0000313" key="4">
    <source>
        <dbReference type="Proteomes" id="UP000483820"/>
    </source>
</evidence>
<dbReference type="GeneID" id="9806088"/>